<feature type="transmembrane region" description="Helical" evidence="17">
    <location>
        <begin position="237"/>
        <end position="257"/>
    </location>
</feature>
<dbReference type="CDD" id="cd16917">
    <property type="entry name" value="HATPase_UhpB-NarQ-NarX-like"/>
    <property type="match status" value="1"/>
</dbReference>
<dbReference type="PROSITE" id="PS50109">
    <property type="entry name" value="HIS_KIN"/>
    <property type="match status" value="1"/>
</dbReference>
<evidence type="ECO:0000256" key="10">
    <source>
        <dbReference type="ARBA" id="ARBA00022777"/>
    </source>
</evidence>
<dbReference type="SUPFAM" id="SSF55874">
    <property type="entry name" value="ATPase domain of HSP90 chaperone/DNA topoisomerase II/histidine kinase"/>
    <property type="match status" value="1"/>
</dbReference>
<dbReference type="PANTHER" id="PTHR24421:SF58">
    <property type="entry name" value="SIGNAL TRANSDUCTION HISTIDINE-PROTEIN KINASE_PHOSPHATASE UHPB"/>
    <property type="match status" value="1"/>
</dbReference>
<dbReference type="Gene3D" id="1.20.5.1930">
    <property type="match status" value="1"/>
</dbReference>
<dbReference type="PRINTS" id="PR00344">
    <property type="entry name" value="BCTRLSENSOR"/>
</dbReference>
<dbReference type="InterPro" id="IPR035965">
    <property type="entry name" value="PAS-like_dom_sf"/>
</dbReference>
<dbReference type="SMART" id="SM00091">
    <property type="entry name" value="PAS"/>
    <property type="match status" value="1"/>
</dbReference>
<evidence type="ECO:0000259" key="18">
    <source>
        <dbReference type="PROSITE" id="PS50109"/>
    </source>
</evidence>
<evidence type="ECO:0000259" key="19">
    <source>
        <dbReference type="PROSITE" id="PS50112"/>
    </source>
</evidence>
<evidence type="ECO:0000313" key="21">
    <source>
        <dbReference type="Proteomes" id="UP001158049"/>
    </source>
</evidence>
<dbReference type="SMART" id="SM00387">
    <property type="entry name" value="HATPase_c"/>
    <property type="match status" value="1"/>
</dbReference>
<feature type="transmembrane region" description="Helical" evidence="17">
    <location>
        <begin position="269"/>
        <end position="290"/>
    </location>
</feature>
<feature type="domain" description="PAS" evidence="19">
    <location>
        <begin position="349"/>
        <end position="408"/>
    </location>
</feature>
<sequence>MAEKVRQFVNARIRSDPHVAARLRKWSGICGKLVFAAGWIGLAGSGMDGVLLKHAASWGMHMTGGVALVAIFGSGALLLINHAKGWRFLWVIGEILALAVIVVGIVSLAQHSAGVDVGIEGILLPQGVGMAGRSPIHMTVSAALDTCMLGAALLLLNAQSRGVSISQLLVMPAAFLALASISMSLYVVGVHGDQAQPPLMPLDTAIVFLALCIGILFAHPDRGPLARLACRNAQGFVLRRLIPAQLVLVMAVSWLIATGHRVSLFSSELGTCLGVIGIAAPMAFVIWWSTKWLDGADAYRRDAEEALRDLNAQLESRVAKRTKQLEMAIGELKKEIQKQAAAKDALKRSEANYRFLFECNPLPLYVVDQITLRFIGVNEAALEQYGYTSDEFLGMTADRIRPEDEAELLAEHYKAPRLGRHHAGVWRHKKKDGTVFDVDIFYHGATIEGRPQSLTLALDVTERRRAEQAQRDYAARLRVLSYQLLNVQEAERARIAAELHDEVGQMMTALKLGLQSMRGAARSVGWEAKLADCIQLAAGLLDRIRNLSLDLRPPLLGEIGLAGALDAHVKNLAEMSGQNIEFDAGRLQRLSPQIEIACFRVAQEALTNAVRHAKATRISVRLFLEQGRLQLRVADNGVGFDREEAYRRALAGKSMGLLNMAERVKLIGGSCAIRSAPGQGTSVEASFPPDNAAGVPFIPAGPNRPAPS</sequence>
<dbReference type="Gene3D" id="3.30.450.20">
    <property type="entry name" value="PAS domain"/>
    <property type="match status" value="1"/>
</dbReference>
<dbReference type="InterPro" id="IPR036890">
    <property type="entry name" value="HATPase_C_sf"/>
</dbReference>
<evidence type="ECO:0000256" key="2">
    <source>
        <dbReference type="ARBA" id="ARBA00001966"/>
    </source>
</evidence>
<comment type="caution">
    <text evidence="20">The sequence shown here is derived from an EMBL/GenBank/DDBJ whole genome shotgun (WGS) entry which is preliminary data.</text>
</comment>
<evidence type="ECO:0000256" key="4">
    <source>
        <dbReference type="ARBA" id="ARBA00012438"/>
    </source>
</evidence>
<keyword evidence="17" id="KW-0472">Membrane</keyword>
<dbReference type="InterPro" id="IPR003594">
    <property type="entry name" value="HATPase_dom"/>
</dbReference>
<dbReference type="NCBIfam" id="TIGR00229">
    <property type="entry name" value="sensory_box"/>
    <property type="match status" value="1"/>
</dbReference>
<keyword evidence="7" id="KW-0963">Cytoplasm</keyword>
<gene>
    <name evidence="20" type="ORF">SAMN06295970_12615</name>
</gene>
<evidence type="ECO:0000256" key="3">
    <source>
        <dbReference type="ARBA" id="ARBA00004496"/>
    </source>
</evidence>
<keyword evidence="8" id="KW-0808">Transferase</keyword>
<keyword evidence="17" id="KW-1133">Transmembrane helix</keyword>
<accession>A0ABY1QRL0</accession>
<dbReference type="InterPro" id="IPR004358">
    <property type="entry name" value="Sig_transdc_His_kin-like_C"/>
</dbReference>
<name>A0ABY1QRL0_9BURK</name>
<keyword evidence="6" id="KW-0004">4Fe-4S</keyword>
<feature type="coiled-coil region" evidence="16">
    <location>
        <begin position="293"/>
        <end position="352"/>
    </location>
</feature>
<keyword evidence="21" id="KW-1185">Reference proteome</keyword>
<dbReference type="Proteomes" id="UP001158049">
    <property type="component" value="Unassembled WGS sequence"/>
</dbReference>
<comment type="catalytic activity">
    <reaction evidence="1">
        <text>ATP + protein L-histidine = ADP + protein N-phospho-L-histidine.</text>
        <dbReference type="EC" id="2.7.13.3"/>
    </reaction>
</comment>
<evidence type="ECO:0000313" key="20">
    <source>
        <dbReference type="EMBL" id="SMP77175.1"/>
    </source>
</evidence>
<organism evidence="20 21">
    <name type="scientific">Noviherbaspirillum suwonense</name>
    <dbReference type="NCBI Taxonomy" id="1224511"/>
    <lineage>
        <taxon>Bacteria</taxon>
        <taxon>Pseudomonadati</taxon>
        <taxon>Pseudomonadota</taxon>
        <taxon>Betaproteobacteria</taxon>
        <taxon>Burkholderiales</taxon>
        <taxon>Oxalobacteraceae</taxon>
        <taxon>Noviherbaspirillum</taxon>
    </lineage>
</organism>
<dbReference type="RefSeq" id="WP_283444882.1">
    <property type="nucleotide sequence ID" value="NZ_FXUL01000026.1"/>
</dbReference>
<comment type="subcellular location">
    <subcellularLocation>
        <location evidence="3">Cytoplasm</location>
    </subcellularLocation>
</comment>
<feature type="transmembrane region" description="Helical" evidence="17">
    <location>
        <begin position="58"/>
        <end position="81"/>
    </location>
</feature>
<evidence type="ECO:0000256" key="7">
    <source>
        <dbReference type="ARBA" id="ARBA00022490"/>
    </source>
</evidence>
<evidence type="ECO:0000256" key="1">
    <source>
        <dbReference type="ARBA" id="ARBA00000085"/>
    </source>
</evidence>
<evidence type="ECO:0000256" key="8">
    <source>
        <dbReference type="ARBA" id="ARBA00022679"/>
    </source>
</evidence>
<dbReference type="Pfam" id="PF02518">
    <property type="entry name" value="HATPase_c"/>
    <property type="match status" value="1"/>
</dbReference>
<evidence type="ECO:0000256" key="13">
    <source>
        <dbReference type="ARBA" id="ARBA00023014"/>
    </source>
</evidence>
<dbReference type="PROSITE" id="PS50112">
    <property type="entry name" value="PAS"/>
    <property type="match status" value="1"/>
</dbReference>
<evidence type="ECO:0000256" key="16">
    <source>
        <dbReference type="SAM" id="Coils"/>
    </source>
</evidence>
<proteinExistence type="predicted"/>
<dbReference type="InterPro" id="IPR050482">
    <property type="entry name" value="Sensor_HK_TwoCompSys"/>
</dbReference>
<evidence type="ECO:0000256" key="14">
    <source>
        <dbReference type="ARBA" id="ARBA00024827"/>
    </source>
</evidence>
<feature type="transmembrane region" description="Helical" evidence="17">
    <location>
        <begin position="88"/>
        <end position="109"/>
    </location>
</feature>
<dbReference type="InterPro" id="IPR005467">
    <property type="entry name" value="His_kinase_dom"/>
</dbReference>
<dbReference type="PANTHER" id="PTHR24421">
    <property type="entry name" value="NITRATE/NITRITE SENSOR PROTEIN NARX-RELATED"/>
    <property type="match status" value="1"/>
</dbReference>
<dbReference type="InterPro" id="IPR000014">
    <property type="entry name" value="PAS"/>
</dbReference>
<feature type="transmembrane region" description="Helical" evidence="17">
    <location>
        <begin position="199"/>
        <end position="217"/>
    </location>
</feature>
<dbReference type="InterPro" id="IPR011712">
    <property type="entry name" value="Sig_transdc_His_kin_sub3_dim/P"/>
</dbReference>
<keyword evidence="9" id="KW-0479">Metal-binding</keyword>
<feature type="transmembrane region" description="Helical" evidence="17">
    <location>
        <begin position="168"/>
        <end position="187"/>
    </location>
</feature>
<feature type="transmembrane region" description="Helical" evidence="17">
    <location>
        <begin position="136"/>
        <end position="156"/>
    </location>
</feature>
<dbReference type="Pfam" id="PF07730">
    <property type="entry name" value="HisKA_3"/>
    <property type="match status" value="1"/>
</dbReference>
<reference evidence="20 21" key="1">
    <citation type="submission" date="2017-05" db="EMBL/GenBank/DDBJ databases">
        <authorList>
            <person name="Varghese N."/>
            <person name="Submissions S."/>
        </authorList>
    </citation>
    <scope>NUCLEOTIDE SEQUENCE [LARGE SCALE GENOMIC DNA]</scope>
    <source>
        <strain evidence="20 21">DSM 26001</strain>
    </source>
</reference>
<dbReference type="Gene3D" id="3.30.565.10">
    <property type="entry name" value="Histidine kinase-like ATPase, C-terminal domain"/>
    <property type="match status" value="1"/>
</dbReference>
<keyword evidence="13" id="KW-0411">Iron-sulfur</keyword>
<evidence type="ECO:0000256" key="9">
    <source>
        <dbReference type="ARBA" id="ARBA00022723"/>
    </source>
</evidence>
<evidence type="ECO:0000256" key="15">
    <source>
        <dbReference type="ARBA" id="ARBA00030800"/>
    </source>
</evidence>
<evidence type="ECO:0000256" key="6">
    <source>
        <dbReference type="ARBA" id="ARBA00022485"/>
    </source>
</evidence>
<evidence type="ECO:0000256" key="17">
    <source>
        <dbReference type="SAM" id="Phobius"/>
    </source>
</evidence>
<keyword evidence="12" id="KW-0902">Two-component regulatory system</keyword>
<feature type="domain" description="Histidine kinase" evidence="18">
    <location>
        <begin position="600"/>
        <end position="691"/>
    </location>
</feature>
<dbReference type="EMBL" id="FXUL01000026">
    <property type="protein sequence ID" value="SMP77175.1"/>
    <property type="molecule type" value="Genomic_DNA"/>
</dbReference>
<dbReference type="EC" id="2.7.13.3" evidence="4"/>
<evidence type="ECO:0000256" key="12">
    <source>
        <dbReference type="ARBA" id="ARBA00023012"/>
    </source>
</evidence>
<comment type="cofactor">
    <cofactor evidence="2">
        <name>[4Fe-4S] cluster</name>
        <dbReference type="ChEBI" id="CHEBI:49883"/>
    </cofactor>
</comment>
<evidence type="ECO:0000256" key="5">
    <source>
        <dbReference type="ARBA" id="ARBA00017322"/>
    </source>
</evidence>
<dbReference type="SUPFAM" id="SSF55785">
    <property type="entry name" value="PYP-like sensor domain (PAS domain)"/>
    <property type="match status" value="1"/>
</dbReference>
<comment type="function">
    <text evidence="14">Member of the two-component regulatory system NreB/NreC involved in the control of dissimilatory nitrate/nitrite reduction in response to oxygen. NreB functions as a direct oxygen sensor histidine kinase which is autophosphorylated, in the absence of oxygen, probably at the conserved histidine residue, and transfers its phosphate group probably to a conserved aspartate residue of NreC. NreB/NreC activates the expression of the nitrate (narGHJI) and nitrite (nir) reductase operons, as well as the putative nitrate transporter gene narT.</text>
</comment>
<keyword evidence="10" id="KW-0418">Kinase</keyword>
<keyword evidence="11" id="KW-0408">Iron</keyword>
<evidence type="ECO:0000256" key="11">
    <source>
        <dbReference type="ARBA" id="ARBA00023004"/>
    </source>
</evidence>
<dbReference type="CDD" id="cd00130">
    <property type="entry name" value="PAS"/>
    <property type="match status" value="1"/>
</dbReference>
<keyword evidence="16" id="KW-0175">Coiled coil</keyword>
<protein>
    <recommendedName>
        <fullName evidence="5">Oxygen sensor histidine kinase NreB</fullName>
        <ecNumber evidence="4">2.7.13.3</ecNumber>
    </recommendedName>
    <alternativeName>
        <fullName evidence="15">Nitrogen regulation protein B</fullName>
    </alternativeName>
</protein>
<keyword evidence="17" id="KW-0812">Transmembrane</keyword>